<dbReference type="Gene3D" id="3.30.560.10">
    <property type="entry name" value="Glucose Oxidase, domain 3"/>
    <property type="match status" value="1"/>
</dbReference>
<accession>A0ABR0SK47</accession>
<evidence type="ECO:0000259" key="3">
    <source>
        <dbReference type="Pfam" id="PF05199"/>
    </source>
</evidence>
<dbReference type="Pfam" id="PF05199">
    <property type="entry name" value="GMC_oxred_C"/>
    <property type="match status" value="1"/>
</dbReference>
<dbReference type="SUPFAM" id="SSF54373">
    <property type="entry name" value="FAD-linked reductases, C-terminal domain"/>
    <property type="match status" value="1"/>
</dbReference>
<keyword evidence="2" id="KW-0812">Transmembrane</keyword>
<evidence type="ECO:0000256" key="1">
    <source>
        <dbReference type="ARBA" id="ARBA00010790"/>
    </source>
</evidence>
<sequence length="304" mass="34052">MLEVPGWETVLGIFNIFRALWMLVLYLVWGIGVFANGVSPRAIFMRTACIDDECKVKLRDENGTDTMDATKPENVPDVEIMMVPSSSFDRIVTGKSIISFLSGLLQPASVGHLELASTNPEDHMQVFYPYFTDPQDLVTCRKAARFSMRLAQEFVQNSDYPYPASVFMAPSINNETLPPDISEASTKTVVPLSDLEKTWDTVTDAEIDEYVLALGISGLHFSCTCRMSLSPKDGVVDEELRVHGFSNLRVADTSAFPKLPSAHTMLPSMMMGARCADFIRSESRGKKRCDEDCYNRITYKRDRL</sequence>
<feature type="transmembrane region" description="Helical" evidence="2">
    <location>
        <begin position="20"/>
        <end position="38"/>
    </location>
</feature>
<dbReference type="SUPFAM" id="SSF51905">
    <property type="entry name" value="FAD/NAD(P)-binding domain"/>
    <property type="match status" value="1"/>
</dbReference>
<dbReference type="PANTHER" id="PTHR11552:SF219">
    <property type="entry name" value="GLUCOSE-METHANOL-CHOLINE OXIDOREDUCTASE N-TERMINAL DOMAIN-CONTAINING PROTEIN"/>
    <property type="match status" value="1"/>
</dbReference>
<comment type="similarity">
    <text evidence="1">Belongs to the GMC oxidoreductase family.</text>
</comment>
<proteinExistence type="inferred from homology"/>
<name>A0ABR0SK47_9HYPO</name>
<organism evidence="4 5">
    <name type="scientific">Cladobotryum mycophilum</name>
    <dbReference type="NCBI Taxonomy" id="491253"/>
    <lineage>
        <taxon>Eukaryota</taxon>
        <taxon>Fungi</taxon>
        <taxon>Dikarya</taxon>
        <taxon>Ascomycota</taxon>
        <taxon>Pezizomycotina</taxon>
        <taxon>Sordariomycetes</taxon>
        <taxon>Hypocreomycetidae</taxon>
        <taxon>Hypocreales</taxon>
        <taxon>Hypocreaceae</taxon>
        <taxon>Cladobotryum</taxon>
    </lineage>
</organism>
<feature type="domain" description="Glucose-methanol-choline oxidoreductase C-terminal" evidence="3">
    <location>
        <begin position="107"/>
        <end position="272"/>
    </location>
</feature>
<reference evidence="4 5" key="1">
    <citation type="submission" date="2024-01" db="EMBL/GenBank/DDBJ databases">
        <title>Complete genome of Cladobotryum mycophilum ATHUM6906.</title>
        <authorList>
            <person name="Christinaki A.C."/>
            <person name="Myridakis A.I."/>
            <person name="Kouvelis V.N."/>
        </authorList>
    </citation>
    <scope>NUCLEOTIDE SEQUENCE [LARGE SCALE GENOMIC DNA]</scope>
    <source>
        <strain evidence="4 5">ATHUM6906</strain>
    </source>
</reference>
<dbReference type="Proteomes" id="UP001338125">
    <property type="component" value="Unassembled WGS sequence"/>
</dbReference>
<protein>
    <submittedName>
        <fullName evidence="4">Choline dehydrogenase-like protein</fullName>
    </submittedName>
</protein>
<dbReference type="InterPro" id="IPR007867">
    <property type="entry name" value="GMC_OxRtase_C"/>
</dbReference>
<evidence type="ECO:0000313" key="5">
    <source>
        <dbReference type="Proteomes" id="UP001338125"/>
    </source>
</evidence>
<gene>
    <name evidence="4" type="ORF">PT974_05535</name>
</gene>
<dbReference type="Gene3D" id="3.50.50.60">
    <property type="entry name" value="FAD/NAD(P)-binding domain"/>
    <property type="match status" value="1"/>
</dbReference>
<keyword evidence="2" id="KW-1133">Transmembrane helix</keyword>
<dbReference type="PANTHER" id="PTHR11552">
    <property type="entry name" value="GLUCOSE-METHANOL-CHOLINE GMC OXIDOREDUCTASE"/>
    <property type="match status" value="1"/>
</dbReference>
<keyword evidence="5" id="KW-1185">Reference proteome</keyword>
<dbReference type="EMBL" id="JAVFKD010000012">
    <property type="protein sequence ID" value="KAK5992135.1"/>
    <property type="molecule type" value="Genomic_DNA"/>
</dbReference>
<comment type="caution">
    <text evidence="4">The sequence shown here is derived from an EMBL/GenBank/DDBJ whole genome shotgun (WGS) entry which is preliminary data.</text>
</comment>
<keyword evidence="2" id="KW-0472">Membrane</keyword>
<dbReference type="InterPro" id="IPR036188">
    <property type="entry name" value="FAD/NAD-bd_sf"/>
</dbReference>
<evidence type="ECO:0000313" key="4">
    <source>
        <dbReference type="EMBL" id="KAK5992135.1"/>
    </source>
</evidence>
<dbReference type="InterPro" id="IPR012132">
    <property type="entry name" value="GMC_OxRdtase"/>
</dbReference>
<evidence type="ECO:0000256" key="2">
    <source>
        <dbReference type="SAM" id="Phobius"/>
    </source>
</evidence>